<protein>
    <recommendedName>
        <fullName evidence="3">Transcriptional regulator</fullName>
    </recommendedName>
</protein>
<name>A0ABV9AF27_9ACTN</name>
<dbReference type="InterPro" id="IPR036388">
    <property type="entry name" value="WH-like_DNA-bd_sf"/>
</dbReference>
<accession>A0ABV9AF27</accession>
<reference evidence="2" key="1">
    <citation type="journal article" date="2019" name="Int. J. Syst. Evol. Microbiol.">
        <title>The Global Catalogue of Microorganisms (GCM) 10K type strain sequencing project: providing services to taxonomists for standard genome sequencing and annotation.</title>
        <authorList>
            <consortium name="The Broad Institute Genomics Platform"/>
            <consortium name="The Broad Institute Genome Sequencing Center for Infectious Disease"/>
            <person name="Wu L."/>
            <person name="Ma J."/>
        </authorList>
    </citation>
    <scope>NUCLEOTIDE SEQUENCE [LARGE SCALE GENOMIC DNA]</scope>
    <source>
        <strain evidence="2">CGMCC 4.7177</strain>
    </source>
</reference>
<dbReference type="RefSeq" id="WP_381167873.1">
    <property type="nucleotide sequence ID" value="NZ_JBHSFK010000002.1"/>
</dbReference>
<dbReference type="Gene3D" id="1.10.10.10">
    <property type="entry name" value="Winged helix-like DNA-binding domain superfamily/Winged helix DNA-binding domain"/>
    <property type="match status" value="1"/>
</dbReference>
<dbReference type="Proteomes" id="UP001595839">
    <property type="component" value="Unassembled WGS sequence"/>
</dbReference>
<evidence type="ECO:0000313" key="1">
    <source>
        <dbReference type="EMBL" id="MFC4498494.1"/>
    </source>
</evidence>
<evidence type="ECO:0000313" key="2">
    <source>
        <dbReference type="Proteomes" id="UP001595839"/>
    </source>
</evidence>
<keyword evidence="2" id="KW-1185">Reference proteome</keyword>
<gene>
    <name evidence="1" type="ORF">ACFPIH_02975</name>
</gene>
<dbReference type="SUPFAM" id="SSF46785">
    <property type="entry name" value="Winged helix' DNA-binding domain"/>
    <property type="match status" value="1"/>
</dbReference>
<dbReference type="EMBL" id="JBHSFK010000002">
    <property type="protein sequence ID" value="MFC4498494.1"/>
    <property type="molecule type" value="Genomic_DNA"/>
</dbReference>
<evidence type="ECO:0008006" key="3">
    <source>
        <dbReference type="Google" id="ProtNLM"/>
    </source>
</evidence>
<proteinExistence type="predicted"/>
<dbReference type="InterPro" id="IPR036390">
    <property type="entry name" value="WH_DNA-bd_sf"/>
</dbReference>
<sequence length="82" mass="8933">MTEKMQALHALSVHGECTVLQLVDATGIQSGRAFAALQALVREESAVSVKRDGHARYTITNAGRQTVESWELASTQEEMDCV</sequence>
<organism evidence="1 2">
    <name type="scientific">Streptomyces vulcanius</name>
    <dbReference type="NCBI Taxonomy" id="1441876"/>
    <lineage>
        <taxon>Bacteria</taxon>
        <taxon>Bacillati</taxon>
        <taxon>Actinomycetota</taxon>
        <taxon>Actinomycetes</taxon>
        <taxon>Kitasatosporales</taxon>
        <taxon>Streptomycetaceae</taxon>
        <taxon>Streptomyces</taxon>
    </lineage>
</organism>
<comment type="caution">
    <text evidence="1">The sequence shown here is derived from an EMBL/GenBank/DDBJ whole genome shotgun (WGS) entry which is preliminary data.</text>
</comment>